<dbReference type="InterPro" id="IPR050570">
    <property type="entry name" value="Cell_wall_metabolism_enzyme"/>
</dbReference>
<dbReference type="InterPro" id="IPR011055">
    <property type="entry name" value="Dup_hybrid_motif"/>
</dbReference>
<dbReference type="KEGG" id="apb:SAR116_0409"/>
<dbReference type="RefSeq" id="WP_013045282.1">
    <property type="nucleotide sequence ID" value="NC_014010.1"/>
</dbReference>
<keyword evidence="3" id="KW-0378">Hydrolase</keyword>
<dbReference type="EC" id="3.4.24.-" evidence="3"/>
<evidence type="ECO:0000256" key="1">
    <source>
        <dbReference type="SAM" id="Phobius"/>
    </source>
</evidence>
<evidence type="ECO:0000259" key="2">
    <source>
        <dbReference type="PROSITE" id="PS51782"/>
    </source>
</evidence>
<dbReference type="PROSITE" id="PS51782">
    <property type="entry name" value="LYSM"/>
    <property type="match status" value="2"/>
</dbReference>
<dbReference type="Pfam" id="PF01551">
    <property type="entry name" value="Peptidase_M23"/>
    <property type="match status" value="1"/>
</dbReference>
<dbReference type="eggNOG" id="COG1388">
    <property type="taxonomic scope" value="Bacteria"/>
</dbReference>
<feature type="domain" description="LysM" evidence="2">
    <location>
        <begin position="108"/>
        <end position="152"/>
    </location>
</feature>
<keyword evidence="1" id="KW-0812">Transmembrane</keyword>
<feature type="domain" description="LysM" evidence="2">
    <location>
        <begin position="60"/>
        <end position="104"/>
    </location>
</feature>
<evidence type="ECO:0000313" key="4">
    <source>
        <dbReference type="Proteomes" id="UP000007460"/>
    </source>
</evidence>
<dbReference type="Pfam" id="PF01476">
    <property type="entry name" value="LysM"/>
    <property type="match status" value="2"/>
</dbReference>
<organism evidence="3 4">
    <name type="scientific">Puniceispirillum marinum (strain IMCC1322)</name>
    <dbReference type="NCBI Taxonomy" id="488538"/>
    <lineage>
        <taxon>Bacteria</taxon>
        <taxon>Pseudomonadati</taxon>
        <taxon>Pseudomonadota</taxon>
        <taxon>Alphaproteobacteria</taxon>
        <taxon>Candidatus Puniceispirillales</taxon>
        <taxon>Candidatus Puniceispirillaceae</taxon>
        <taxon>Candidatus Puniceispirillum</taxon>
    </lineage>
</organism>
<dbReference type="PANTHER" id="PTHR21666:SF270">
    <property type="entry name" value="MUREIN HYDROLASE ACTIVATOR ENVC"/>
    <property type="match status" value="1"/>
</dbReference>
<dbReference type="SUPFAM" id="SSF51261">
    <property type="entry name" value="Duplicated hybrid motif"/>
    <property type="match status" value="1"/>
</dbReference>
<dbReference type="CDD" id="cd00118">
    <property type="entry name" value="LysM"/>
    <property type="match status" value="2"/>
</dbReference>
<name>D5BQT8_PUNMI</name>
<dbReference type="EMBL" id="CP001751">
    <property type="protein sequence ID" value="ADE38652.1"/>
    <property type="molecule type" value="Genomic_DNA"/>
</dbReference>
<dbReference type="Proteomes" id="UP000007460">
    <property type="component" value="Chromosome"/>
</dbReference>
<dbReference type="Gene3D" id="2.70.70.10">
    <property type="entry name" value="Glucose Permease (Domain IIA)"/>
    <property type="match status" value="1"/>
</dbReference>
<dbReference type="SUPFAM" id="SSF54106">
    <property type="entry name" value="LysM domain"/>
    <property type="match status" value="1"/>
</dbReference>
<sequence>MNKADQNITRTTMTALIIGIMSFAMLSGCKKPNLSLSRAEPAPVVTAPLRVAVEILPASGVITVRDNDNLYTIATRYRVTPRSIILQNNLIAPFTLRPGQQLKLNPTRFHIVKPGDSLLTISQRYAVGQFQLAELNNLQEPYSLTIGQRLQLPFSQDFSILDTGLPKGIASTGASQPAASPAPENTTQTAVASAPRKKFVAPTGDGAFIWPVKGEVIAEFGPAARGVRNDGVNIAAAQGDIVSAASKGRVAFVGTEVKSFGTLVLVKHDGGMISAYAHLDSVTVKEGDIVETGQSIGTVGQTGRVDSPQLHFEIRKARQPIDPRLVII</sequence>
<dbReference type="CDD" id="cd12797">
    <property type="entry name" value="M23_peptidase"/>
    <property type="match status" value="1"/>
</dbReference>
<dbReference type="InterPro" id="IPR018392">
    <property type="entry name" value="LysM"/>
</dbReference>
<dbReference type="eggNOG" id="COG4942">
    <property type="taxonomic scope" value="Bacteria"/>
</dbReference>
<dbReference type="PROSITE" id="PS51257">
    <property type="entry name" value="PROKAR_LIPOPROTEIN"/>
    <property type="match status" value="1"/>
</dbReference>
<dbReference type="HOGENOM" id="CLU_029425_0_0_5"/>
<accession>D5BQT8</accession>
<keyword evidence="4" id="KW-1185">Reference proteome</keyword>
<dbReference type="SMART" id="SM00257">
    <property type="entry name" value="LysM"/>
    <property type="match status" value="2"/>
</dbReference>
<feature type="transmembrane region" description="Helical" evidence="1">
    <location>
        <begin position="12"/>
        <end position="28"/>
    </location>
</feature>
<reference evidence="3 4" key="1">
    <citation type="journal article" date="2010" name="J. Bacteriol.">
        <title>Complete genome sequence of "Candidatus Puniceispirillum marinum" IMCC1322, a representative of the SAR116 clade in the Alphaproteobacteria.</title>
        <authorList>
            <person name="Oh H.M."/>
            <person name="Kwon K.K."/>
            <person name="Kang I."/>
            <person name="Kang S.G."/>
            <person name="Lee J.H."/>
            <person name="Kim S.J."/>
            <person name="Cho J.C."/>
        </authorList>
    </citation>
    <scope>NUCLEOTIDE SEQUENCE [LARGE SCALE GENOMIC DNA]</scope>
    <source>
        <strain evidence="3 4">IMCC1322</strain>
    </source>
</reference>
<dbReference type="InterPro" id="IPR016047">
    <property type="entry name" value="M23ase_b-sheet_dom"/>
</dbReference>
<protein>
    <submittedName>
        <fullName evidence="3">Peptidase M23B</fullName>
        <ecNumber evidence="3">3.4.24.-</ecNumber>
    </submittedName>
</protein>
<evidence type="ECO:0000313" key="3">
    <source>
        <dbReference type="EMBL" id="ADE38652.1"/>
    </source>
</evidence>
<dbReference type="InterPro" id="IPR036779">
    <property type="entry name" value="LysM_dom_sf"/>
</dbReference>
<gene>
    <name evidence="3" type="ordered locus">SAR116_0409</name>
</gene>
<dbReference type="AlphaFoldDB" id="D5BQT8"/>
<dbReference type="PANTHER" id="PTHR21666">
    <property type="entry name" value="PEPTIDASE-RELATED"/>
    <property type="match status" value="1"/>
</dbReference>
<proteinExistence type="predicted"/>
<dbReference type="STRING" id="488538.SAR116_0409"/>
<dbReference type="Gene3D" id="3.10.350.10">
    <property type="entry name" value="LysM domain"/>
    <property type="match status" value="2"/>
</dbReference>
<keyword evidence="1" id="KW-1133">Transmembrane helix</keyword>
<keyword evidence="1" id="KW-0472">Membrane</keyword>
<dbReference type="GO" id="GO:0004222">
    <property type="term" value="F:metalloendopeptidase activity"/>
    <property type="evidence" value="ECO:0007669"/>
    <property type="project" value="TreeGrafter"/>
</dbReference>